<dbReference type="Gene3D" id="3.40.50.720">
    <property type="entry name" value="NAD(P)-binding Rossmann-like Domain"/>
    <property type="match status" value="1"/>
</dbReference>
<proteinExistence type="predicted"/>
<dbReference type="Proteomes" id="UP000463951">
    <property type="component" value="Chromosome"/>
</dbReference>
<dbReference type="InterPro" id="IPR002347">
    <property type="entry name" value="SDR_fam"/>
</dbReference>
<sequence length="97" mass="10244">MAGTGMIAMQEAITPLGRMATPEEAAAAAVWLCSDAAAYVTGIALSVDGAAGVRIVAVEERPTTKKFLHAVHGPDVVPDHERHRHRNGPGIGEHRLR</sequence>
<name>A0A499UKV0_9ACTN</name>
<reference evidence="2 3" key="1">
    <citation type="journal article" date="2020" name="Int. J. Syst. Evol. Microbiol.">
        <title>Reclassification of Streptomyces castelarensis and Streptomyces sporoclivatus as later heterotypic synonyms of Streptomyces antimycoticus.</title>
        <authorList>
            <person name="Komaki H."/>
            <person name="Tamura T."/>
        </authorList>
    </citation>
    <scope>NUCLEOTIDE SEQUENCE [LARGE SCALE GENOMIC DNA]</scope>
    <source>
        <strain evidence="2 3">NBRC 100767</strain>
    </source>
</reference>
<dbReference type="InterPro" id="IPR036291">
    <property type="entry name" value="NAD(P)-bd_dom_sf"/>
</dbReference>
<accession>A0A499UKV0</accession>
<evidence type="ECO:0000313" key="2">
    <source>
        <dbReference type="EMBL" id="BBJ37739.1"/>
    </source>
</evidence>
<evidence type="ECO:0008006" key="4">
    <source>
        <dbReference type="Google" id="ProtNLM"/>
    </source>
</evidence>
<evidence type="ECO:0000313" key="3">
    <source>
        <dbReference type="Proteomes" id="UP000463951"/>
    </source>
</evidence>
<dbReference type="AlphaFoldDB" id="A0A499UKV0"/>
<dbReference type="Pfam" id="PF13561">
    <property type="entry name" value="adh_short_C2"/>
    <property type="match status" value="1"/>
</dbReference>
<dbReference type="EMBL" id="AP019620">
    <property type="protein sequence ID" value="BBJ37739.1"/>
    <property type="molecule type" value="Genomic_DNA"/>
</dbReference>
<organism evidence="2 3">
    <name type="scientific">Streptomyces antimycoticus</name>
    <dbReference type="NCBI Taxonomy" id="68175"/>
    <lineage>
        <taxon>Bacteria</taxon>
        <taxon>Bacillati</taxon>
        <taxon>Actinomycetota</taxon>
        <taxon>Actinomycetes</taxon>
        <taxon>Kitasatosporales</taxon>
        <taxon>Streptomycetaceae</taxon>
        <taxon>Streptomyces</taxon>
        <taxon>Streptomyces violaceusniger group</taxon>
    </lineage>
</organism>
<gene>
    <name evidence="2" type="ORF">SSPO_004570</name>
</gene>
<protein>
    <recommendedName>
        <fullName evidence="4">SDR family oxidoreductase</fullName>
    </recommendedName>
</protein>
<dbReference type="SUPFAM" id="SSF51735">
    <property type="entry name" value="NAD(P)-binding Rossmann-fold domains"/>
    <property type="match status" value="1"/>
</dbReference>
<evidence type="ECO:0000256" key="1">
    <source>
        <dbReference type="SAM" id="MobiDB-lite"/>
    </source>
</evidence>
<feature type="region of interest" description="Disordered" evidence="1">
    <location>
        <begin position="72"/>
        <end position="97"/>
    </location>
</feature>